<evidence type="ECO:0000256" key="5">
    <source>
        <dbReference type="ARBA" id="ARBA00022691"/>
    </source>
</evidence>
<dbReference type="NCBIfam" id="TIGR00446">
    <property type="entry name" value="nop2p"/>
    <property type="match status" value="1"/>
</dbReference>
<sequence length="458" mass="50515">MEHDLPAAFCQRMQALLADEFAAFYQSYEEPRTYGLRVNTLKITPAELVSLAPFALTPVPWTADGFYCAEEERPGKHPYHAAGLYYIQEPSAMAAAPLLAPQPGEVVLDLAAAPGGKATHLAALMQGQGLLIANEVHPARAKILSENIERLGIKNCIVTNETPLRLAERFPAFFDRILVDAPCSGEGMFRKNADACQEWTADAPRQCAARQREILANAVKMLKDGGWLLYSTCTFAPEENEEIIAWLLATYRDLAVVPLPHDHGFAPAVPAWGGGHADLAGAVRLWPHKLRGEGHFIALLRKRGESEAAGVRPVRQDDKRRADSRLKDYLAFCREFLTTVPEGDLRLFGDHLYLLPPGTPPLAGLRVLRPGWHLGVLAKNRFEPAHALAVALTAKDVRLTADFSADSDAVRRYLRGEALPRQGEKGWTLVTVDGYPLGWGKQSADCLKNHYPKGLRWL</sequence>
<comment type="caution">
    <text evidence="7">Lacks conserved residue(s) required for the propagation of feature annotation.</text>
</comment>
<keyword evidence="3 7" id="KW-0489">Methyltransferase</keyword>
<dbReference type="Pfam" id="PF13636">
    <property type="entry name" value="Methyltranf_PUA"/>
    <property type="match status" value="1"/>
</dbReference>
<keyword evidence="2" id="KW-0963">Cytoplasm</keyword>
<evidence type="ECO:0000313" key="9">
    <source>
        <dbReference type="EMBL" id="SDF42332.1"/>
    </source>
</evidence>
<dbReference type="InterPro" id="IPR031341">
    <property type="entry name" value="Methyltr_RsmF_N"/>
</dbReference>
<dbReference type="PRINTS" id="PR02008">
    <property type="entry name" value="RCMTFAMILY"/>
</dbReference>
<dbReference type="GO" id="GO:0008173">
    <property type="term" value="F:RNA methyltransferase activity"/>
    <property type="evidence" value="ECO:0007669"/>
    <property type="project" value="InterPro"/>
</dbReference>
<dbReference type="Gene3D" id="3.40.50.150">
    <property type="entry name" value="Vaccinia Virus protein VP39"/>
    <property type="match status" value="1"/>
</dbReference>
<dbReference type="AlphaFoldDB" id="A0A1G7KYI3"/>
<dbReference type="PANTHER" id="PTHR22807">
    <property type="entry name" value="NOP2 YEAST -RELATED NOL1/NOP2/FMU SUN DOMAIN-CONTAINING"/>
    <property type="match status" value="1"/>
</dbReference>
<dbReference type="Gene3D" id="3.30.70.1170">
    <property type="entry name" value="Sun protein, domain 3"/>
    <property type="match status" value="1"/>
</dbReference>
<evidence type="ECO:0000256" key="2">
    <source>
        <dbReference type="ARBA" id="ARBA00022490"/>
    </source>
</evidence>
<dbReference type="InterPro" id="IPR029063">
    <property type="entry name" value="SAM-dependent_MTases_sf"/>
</dbReference>
<dbReference type="InterPro" id="IPR023267">
    <property type="entry name" value="RCMT"/>
</dbReference>
<reference evidence="10" key="1">
    <citation type="submission" date="2016-10" db="EMBL/GenBank/DDBJ databases">
        <authorList>
            <person name="Varghese N."/>
            <person name="Submissions S."/>
        </authorList>
    </citation>
    <scope>NUCLEOTIDE SEQUENCE [LARGE SCALE GENOMIC DNA]</scope>
    <source>
        <strain evidence="10">DSM 23256</strain>
    </source>
</reference>
<dbReference type="EMBL" id="FNBU01000010">
    <property type="protein sequence ID" value="SDF42332.1"/>
    <property type="molecule type" value="Genomic_DNA"/>
</dbReference>
<evidence type="ECO:0000256" key="4">
    <source>
        <dbReference type="ARBA" id="ARBA00022679"/>
    </source>
</evidence>
<dbReference type="CDD" id="cd21147">
    <property type="entry name" value="RsmF_methylt_CTD1"/>
    <property type="match status" value="1"/>
</dbReference>
<evidence type="ECO:0000256" key="3">
    <source>
        <dbReference type="ARBA" id="ARBA00022603"/>
    </source>
</evidence>
<evidence type="ECO:0000259" key="8">
    <source>
        <dbReference type="PROSITE" id="PS51686"/>
    </source>
</evidence>
<keyword evidence="6 7" id="KW-0694">RNA-binding</keyword>
<dbReference type="InterPro" id="IPR049560">
    <property type="entry name" value="MeTrfase_RsmB-F_NOP2_cat"/>
</dbReference>
<dbReference type="STRING" id="1123285.SAMN05660235_01529"/>
<dbReference type="RefSeq" id="WP_093689637.1">
    <property type="nucleotide sequence ID" value="NZ_FNBU01000010.1"/>
</dbReference>
<dbReference type="GO" id="GO:0008757">
    <property type="term" value="F:S-adenosylmethionine-dependent methyltransferase activity"/>
    <property type="evidence" value="ECO:0007669"/>
    <property type="project" value="InterPro"/>
</dbReference>
<dbReference type="InterPro" id="IPR018314">
    <property type="entry name" value="RsmB/NOL1/NOP2-like_CS"/>
</dbReference>
<accession>A0A1G7KYI3</accession>
<dbReference type="GO" id="GO:0003723">
    <property type="term" value="F:RNA binding"/>
    <property type="evidence" value="ECO:0007669"/>
    <property type="project" value="UniProtKB-UniRule"/>
</dbReference>
<dbReference type="OrthoDB" id="9810297at2"/>
<name>A0A1G7KYI3_9FIRM</name>
<feature type="binding site" evidence="7">
    <location>
        <position position="135"/>
    </location>
    <ligand>
        <name>S-adenosyl-L-methionine</name>
        <dbReference type="ChEBI" id="CHEBI:59789"/>
    </ligand>
</feature>
<feature type="domain" description="SAM-dependent MTase RsmB/NOP-type" evidence="8">
    <location>
        <begin position="24"/>
        <end position="303"/>
    </location>
</feature>
<evidence type="ECO:0000256" key="1">
    <source>
        <dbReference type="ARBA" id="ARBA00007494"/>
    </source>
</evidence>
<dbReference type="PANTHER" id="PTHR22807:SF30">
    <property type="entry name" value="28S RRNA (CYTOSINE(4447)-C(5))-METHYLTRANSFERASE-RELATED"/>
    <property type="match status" value="1"/>
</dbReference>
<dbReference type="InterPro" id="IPR031340">
    <property type="entry name" value="RsmF_methylt_CI"/>
</dbReference>
<dbReference type="GO" id="GO:0001510">
    <property type="term" value="P:RNA methylation"/>
    <property type="evidence" value="ECO:0007669"/>
    <property type="project" value="InterPro"/>
</dbReference>
<dbReference type="SUPFAM" id="SSF53335">
    <property type="entry name" value="S-adenosyl-L-methionine-dependent methyltransferases"/>
    <property type="match status" value="1"/>
</dbReference>
<dbReference type="PROSITE" id="PS01153">
    <property type="entry name" value="NOL1_NOP2_SUN"/>
    <property type="match status" value="1"/>
</dbReference>
<dbReference type="InterPro" id="IPR027391">
    <property type="entry name" value="Nol1_Nop2_Fmu_2"/>
</dbReference>
<feature type="active site" description="Nucleophile" evidence="7">
    <location>
        <position position="233"/>
    </location>
</feature>
<keyword evidence="4 7" id="KW-0808">Transferase</keyword>
<organism evidence="9 10">
    <name type="scientific">Sporolituus thermophilus DSM 23256</name>
    <dbReference type="NCBI Taxonomy" id="1123285"/>
    <lineage>
        <taxon>Bacteria</taxon>
        <taxon>Bacillati</taxon>
        <taxon>Bacillota</taxon>
        <taxon>Negativicutes</taxon>
        <taxon>Selenomonadales</taxon>
        <taxon>Sporomusaceae</taxon>
        <taxon>Sporolituus</taxon>
    </lineage>
</organism>
<dbReference type="Proteomes" id="UP000243333">
    <property type="component" value="Unassembled WGS sequence"/>
</dbReference>
<dbReference type="PROSITE" id="PS51686">
    <property type="entry name" value="SAM_MT_RSMB_NOP"/>
    <property type="match status" value="1"/>
</dbReference>
<dbReference type="Gene3D" id="2.30.130.60">
    <property type="match status" value="1"/>
</dbReference>
<protein>
    <submittedName>
        <fullName evidence="9">NOL1/NOP2/sun family putative RNA methylase</fullName>
    </submittedName>
</protein>
<evidence type="ECO:0000256" key="7">
    <source>
        <dbReference type="PROSITE-ProRule" id="PRU01023"/>
    </source>
</evidence>
<dbReference type="Pfam" id="PF17126">
    <property type="entry name" value="RsmF_methylt_CI"/>
    <property type="match status" value="1"/>
</dbReference>
<dbReference type="Pfam" id="PF01189">
    <property type="entry name" value="Methyltr_RsmB-F"/>
    <property type="match status" value="1"/>
</dbReference>
<dbReference type="InterPro" id="IPR001678">
    <property type="entry name" value="MeTrfase_RsmB-F_NOP2_dom"/>
</dbReference>
<dbReference type="Pfam" id="PF17125">
    <property type="entry name" value="Methyltr_RsmF_N"/>
    <property type="match status" value="1"/>
</dbReference>
<evidence type="ECO:0000313" key="10">
    <source>
        <dbReference type="Proteomes" id="UP000243333"/>
    </source>
</evidence>
<keyword evidence="10" id="KW-1185">Reference proteome</keyword>
<feature type="binding site" evidence="7">
    <location>
        <begin position="111"/>
        <end position="117"/>
    </location>
    <ligand>
        <name>S-adenosyl-L-methionine</name>
        <dbReference type="ChEBI" id="CHEBI:59789"/>
    </ligand>
</feature>
<dbReference type="GO" id="GO:0006396">
    <property type="term" value="P:RNA processing"/>
    <property type="evidence" value="ECO:0007669"/>
    <property type="project" value="InterPro"/>
</dbReference>
<feature type="binding site" evidence="7">
    <location>
        <position position="180"/>
    </location>
    <ligand>
        <name>S-adenosyl-L-methionine</name>
        <dbReference type="ChEBI" id="CHEBI:59789"/>
    </ligand>
</feature>
<dbReference type="CDD" id="cd02440">
    <property type="entry name" value="AdoMet_MTases"/>
    <property type="match status" value="1"/>
</dbReference>
<evidence type="ECO:0000256" key="6">
    <source>
        <dbReference type="ARBA" id="ARBA00022884"/>
    </source>
</evidence>
<comment type="similarity">
    <text evidence="1 7">Belongs to the class I-like SAM-binding methyltransferase superfamily. RsmB/NOP family.</text>
</comment>
<dbReference type="InterPro" id="IPR011023">
    <property type="entry name" value="Nop2p"/>
</dbReference>
<proteinExistence type="inferred from homology"/>
<keyword evidence="5 7" id="KW-0949">S-adenosyl-L-methionine</keyword>
<gene>
    <name evidence="9" type="ORF">SAMN05660235_01529</name>
</gene>